<gene>
    <name evidence="1" type="ORF">A2U01_0007462</name>
</gene>
<proteinExistence type="predicted"/>
<name>A0A392MHD9_9FABA</name>
<dbReference type="EMBL" id="LXQA010010597">
    <property type="protein sequence ID" value="MCH86603.1"/>
    <property type="molecule type" value="Genomic_DNA"/>
</dbReference>
<reference evidence="1 2" key="1">
    <citation type="journal article" date="2018" name="Front. Plant Sci.">
        <title>Red Clover (Trifolium pratense) and Zigzag Clover (T. medium) - A Picture of Genomic Similarities and Differences.</title>
        <authorList>
            <person name="Dluhosova J."/>
            <person name="Istvanek J."/>
            <person name="Nedelnik J."/>
            <person name="Repkova J."/>
        </authorList>
    </citation>
    <scope>NUCLEOTIDE SEQUENCE [LARGE SCALE GENOMIC DNA]</scope>
    <source>
        <strain evidence="2">cv. 10/8</strain>
        <tissue evidence="1">Leaf</tissue>
    </source>
</reference>
<organism evidence="1 2">
    <name type="scientific">Trifolium medium</name>
    <dbReference type="NCBI Taxonomy" id="97028"/>
    <lineage>
        <taxon>Eukaryota</taxon>
        <taxon>Viridiplantae</taxon>
        <taxon>Streptophyta</taxon>
        <taxon>Embryophyta</taxon>
        <taxon>Tracheophyta</taxon>
        <taxon>Spermatophyta</taxon>
        <taxon>Magnoliopsida</taxon>
        <taxon>eudicotyledons</taxon>
        <taxon>Gunneridae</taxon>
        <taxon>Pentapetalae</taxon>
        <taxon>rosids</taxon>
        <taxon>fabids</taxon>
        <taxon>Fabales</taxon>
        <taxon>Fabaceae</taxon>
        <taxon>Papilionoideae</taxon>
        <taxon>50 kb inversion clade</taxon>
        <taxon>NPAAA clade</taxon>
        <taxon>Hologalegina</taxon>
        <taxon>IRL clade</taxon>
        <taxon>Trifolieae</taxon>
        <taxon>Trifolium</taxon>
    </lineage>
</organism>
<accession>A0A392MHD9</accession>
<dbReference type="AlphaFoldDB" id="A0A392MHD9"/>
<dbReference type="Proteomes" id="UP000265520">
    <property type="component" value="Unassembled WGS sequence"/>
</dbReference>
<feature type="non-terminal residue" evidence="1">
    <location>
        <position position="153"/>
    </location>
</feature>
<evidence type="ECO:0000313" key="1">
    <source>
        <dbReference type="EMBL" id="MCH86603.1"/>
    </source>
</evidence>
<sequence length="153" mass="16689">MPCAIFFAHKKDRGGIWAGVGLDNAIFDHIINDCCHGFFLGMRVAVRPWGGWKTVGYSLRKLWVWVGSVEIRESKLSLSLLRGGSSVSFVIFGIEKSAVRGPRVLNHSIPKTTYAPSMGNRYGFCGDMKVGCNAGLKDVVGATSIHQNSNNKS</sequence>
<evidence type="ECO:0000313" key="2">
    <source>
        <dbReference type="Proteomes" id="UP000265520"/>
    </source>
</evidence>
<comment type="caution">
    <text evidence="1">The sequence shown here is derived from an EMBL/GenBank/DDBJ whole genome shotgun (WGS) entry which is preliminary data.</text>
</comment>
<keyword evidence="2" id="KW-1185">Reference proteome</keyword>
<protein>
    <submittedName>
        <fullName evidence="1">Uncharacterized protein</fullName>
    </submittedName>
</protein>